<gene>
    <name evidence="4" type="ORF">SAMN04515677_102316</name>
</gene>
<dbReference type="EMBL" id="FNGW01000002">
    <property type="protein sequence ID" value="SDL54917.1"/>
    <property type="molecule type" value="Genomic_DNA"/>
</dbReference>
<dbReference type="RefSeq" id="WP_092724333.1">
    <property type="nucleotide sequence ID" value="NZ_FNGW01000002.1"/>
</dbReference>
<evidence type="ECO:0000313" key="5">
    <source>
        <dbReference type="Proteomes" id="UP000199068"/>
    </source>
</evidence>
<dbReference type="CDD" id="cd00564">
    <property type="entry name" value="TMP_TenI"/>
    <property type="match status" value="1"/>
</dbReference>
<keyword evidence="5" id="KW-1185">Reference proteome</keyword>
<evidence type="ECO:0000256" key="1">
    <source>
        <dbReference type="ARBA" id="ARBA00004948"/>
    </source>
</evidence>
<dbReference type="PANTHER" id="PTHR20857">
    <property type="entry name" value="THIAMINE-PHOSPHATE PYROPHOSPHORYLASE"/>
    <property type="match status" value="1"/>
</dbReference>
<dbReference type="PANTHER" id="PTHR20857:SF15">
    <property type="entry name" value="THIAMINE-PHOSPHATE SYNTHASE"/>
    <property type="match status" value="1"/>
</dbReference>
<reference evidence="4 5" key="1">
    <citation type="submission" date="2016-10" db="EMBL/GenBank/DDBJ databases">
        <authorList>
            <person name="de Groot N.N."/>
        </authorList>
    </citation>
    <scope>NUCLEOTIDE SEQUENCE [LARGE SCALE GENOMIC DNA]</scope>
    <source>
        <strain evidence="4 5">DSM 797</strain>
    </source>
</reference>
<accession>A0A1G9KZP5</accession>
<protein>
    <submittedName>
        <fullName evidence="4">Thiamine-phosphate pyrophosphorylase</fullName>
    </submittedName>
</protein>
<evidence type="ECO:0000259" key="3">
    <source>
        <dbReference type="Pfam" id="PF02581"/>
    </source>
</evidence>
<dbReference type="GO" id="GO:0009228">
    <property type="term" value="P:thiamine biosynthetic process"/>
    <property type="evidence" value="ECO:0007669"/>
    <property type="project" value="UniProtKB-KW"/>
</dbReference>
<dbReference type="GO" id="GO:0005737">
    <property type="term" value="C:cytoplasm"/>
    <property type="evidence" value="ECO:0007669"/>
    <property type="project" value="TreeGrafter"/>
</dbReference>
<dbReference type="Proteomes" id="UP000199068">
    <property type="component" value="Unassembled WGS sequence"/>
</dbReference>
<evidence type="ECO:0000313" key="4">
    <source>
        <dbReference type="EMBL" id="SDL54917.1"/>
    </source>
</evidence>
<dbReference type="InterPro" id="IPR022998">
    <property type="entry name" value="ThiamineP_synth_TenI"/>
</dbReference>
<dbReference type="SUPFAM" id="SSF51391">
    <property type="entry name" value="Thiamin phosphate synthase"/>
    <property type="match status" value="1"/>
</dbReference>
<dbReference type="STRING" id="1121325.SAMN04515677_102316"/>
<keyword evidence="2" id="KW-0784">Thiamine biosynthesis</keyword>
<organism evidence="4 5">
    <name type="scientific">Romboutsia lituseburensis DSM 797</name>
    <dbReference type="NCBI Taxonomy" id="1121325"/>
    <lineage>
        <taxon>Bacteria</taxon>
        <taxon>Bacillati</taxon>
        <taxon>Bacillota</taxon>
        <taxon>Clostridia</taxon>
        <taxon>Peptostreptococcales</taxon>
        <taxon>Peptostreptococcaceae</taxon>
        <taxon>Romboutsia</taxon>
    </lineage>
</organism>
<dbReference type="InterPro" id="IPR036206">
    <property type="entry name" value="ThiamineP_synth_sf"/>
</dbReference>
<comment type="pathway">
    <text evidence="1">Cofactor biosynthesis; thiamine diphosphate biosynthesis.</text>
</comment>
<dbReference type="GO" id="GO:0004789">
    <property type="term" value="F:thiamine-phosphate diphosphorylase activity"/>
    <property type="evidence" value="ECO:0007669"/>
    <property type="project" value="TreeGrafter"/>
</dbReference>
<feature type="domain" description="Thiamine phosphate synthase/TenI" evidence="3">
    <location>
        <begin position="1"/>
        <end position="189"/>
    </location>
</feature>
<evidence type="ECO:0000256" key="2">
    <source>
        <dbReference type="ARBA" id="ARBA00022977"/>
    </source>
</evidence>
<dbReference type="Gene3D" id="3.20.20.70">
    <property type="entry name" value="Aldolase class I"/>
    <property type="match status" value="1"/>
</dbReference>
<dbReference type="Pfam" id="PF02581">
    <property type="entry name" value="TMP-TENI"/>
    <property type="match status" value="1"/>
</dbReference>
<sequence>MYLITNRSLCGENKYFDSINDSVCNGIENIIIREKDLSNDQLKNVYYKIKSRLKNVNKKYNLIINSNIDVFEEVDADGIHLPFMIFKKSIKDNYAFKENKILGISTHSIKEIEYLEQFKKNNNLNIDYITISHIYETDCKKGISPKGIEILKCAKKISSSKIVALGGITPDNSLNTLKYCDDIAIMSQIMKSANVEKTIKEYFEF</sequence>
<proteinExistence type="predicted"/>
<name>A0A1G9KZP5_9FIRM</name>
<dbReference type="InterPro" id="IPR013785">
    <property type="entry name" value="Aldolase_TIM"/>
</dbReference>
<dbReference type="AlphaFoldDB" id="A0A1G9KZP5"/>